<feature type="transmembrane region" description="Helical" evidence="1">
    <location>
        <begin position="139"/>
        <end position="158"/>
    </location>
</feature>
<evidence type="ECO:0000313" key="2">
    <source>
        <dbReference type="EMBL" id="BCJ41765.1"/>
    </source>
</evidence>
<accession>A0ABM7LR79</accession>
<evidence type="ECO:0000256" key="1">
    <source>
        <dbReference type="SAM" id="Phobius"/>
    </source>
</evidence>
<feature type="transmembrane region" description="Helical" evidence="1">
    <location>
        <begin position="66"/>
        <end position="89"/>
    </location>
</feature>
<dbReference type="RefSeq" id="WP_189335233.1">
    <property type="nucleotide sequence ID" value="NZ_AP023356.1"/>
</dbReference>
<gene>
    <name evidence="2" type="ORF">Aiant_24220</name>
</gene>
<keyword evidence="1" id="KW-0472">Membrane</keyword>
<reference evidence="2 3" key="1">
    <citation type="submission" date="2020-08" db="EMBL/GenBank/DDBJ databases">
        <title>Whole genome shotgun sequence of Actinoplanes ianthinogenes NBRC 13996.</title>
        <authorList>
            <person name="Komaki H."/>
            <person name="Tamura T."/>
        </authorList>
    </citation>
    <scope>NUCLEOTIDE SEQUENCE [LARGE SCALE GENOMIC DNA]</scope>
    <source>
        <strain evidence="2 3">NBRC 13996</strain>
    </source>
</reference>
<name>A0ABM7LR79_9ACTN</name>
<feature type="transmembrane region" description="Helical" evidence="1">
    <location>
        <begin position="39"/>
        <end position="60"/>
    </location>
</feature>
<proteinExistence type="predicted"/>
<protein>
    <recommendedName>
        <fullName evidence="4">DUF2231 domain-containing protein</fullName>
    </recommendedName>
</protein>
<keyword evidence="1" id="KW-1133">Transmembrane helix</keyword>
<dbReference type="Proteomes" id="UP000676967">
    <property type="component" value="Chromosome"/>
</dbReference>
<keyword evidence="1" id="KW-0812">Transmembrane</keyword>
<keyword evidence="3" id="KW-1185">Reference proteome</keyword>
<dbReference type="EMBL" id="AP023356">
    <property type="protein sequence ID" value="BCJ41765.1"/>
    <property type="molecule type" value="Genomic_DNA"/>
</dbReference>
<organism evidence="2 3">
    <name type="scientific">Actinoplanes ianthinogenes</name>
    <dbReference type="NCBI Taxonomy" id="122358"/>
    <lineage>
        <taxon>Bacteria</taxon>
        <taxon>Bacillati</taxon>
        <taxon>Actinomycetota</taxon>
        <taxon>Actinomycetes</taxon>
        <taxon>Micromonosporales</taxon>
        <taxon>Micromonosporaceae</taxon>
        <taxon>Actinoplanes</taxon>
    </lineage>
</organism>
<evidence type="ECO:0008006" key="4">
    <source>
        <dbReference type="Google" id="ProtNLM"/>
    </source>
</evidence>
<sequence length="177" mass="18633">MRCDTCDTELTHAGQGHVCRSATAVPDGPPAAWTRATRALLGLLGAVLVTDLVNGALRLAGAGYPVLLATGLLWIAAVAGTIGALIVWNNRTRQLAEAYSADQNTYVWSLGWRLVILVPMLTAILTMGRDSTDGDNVTVFGLALRAVLVLGATGGVLLSRARVRRLVRDSLTAQRSG</sequence>
<evidence type="ECO:0000313" key="3">
    <source>
        <dbReference type="Proteomes" id="UP000676967"/>
    </source>
</evidence>
<feature type="transmembrane region" description="Helical" evidence="1">
    <location>
        <begin position="110"/>
        <end position="127"/>
    </location>
</feature>